<feature type="domain" description="Pectinesterase inhibitor" evidence="8">
    <location>
        <begin position="30"/>
        <end position="187"/>
    </location>
</feature>
<dbReference type="NCBIfam" id="TIGR01614">
    <property type="entry name" value="PME_inhib"/>
    <property type="match status" value="1"/>
</dbReference>
<dbReference type="CDD" id="cd15798">
    <property type="entry name" value="PMEI-like_3"/>
    <property type="match status" value="1"/>
</dbReference>
<protein>
    <recommendedName>
        <fullName evidence="8">Pectinesterase inhibitor domain-containing protein</fullName>
    </recommendedName>
</protein>
<evidence type="ECO:0000256" key="7">
    <source>
        <dbReference type="SAM" id="SignalP"/>
    </source>
</evidence>
<dbReference type="InterPro" id="IPR051955">
    <property type="entry name" value="PME_Inhibitor"/>
</dbReference>
<dbReference type="FunFam" id="1.20.140.40:FF:000006">
    <property type="entry name" value="Pectinesterase inhibitor 3"/>
    <property type="match status" value="1"/>
</dbReference>
<dbReference type="InterPro" id="IPR035513">
    <property type="entry name" value="Invertase/methylesterase_inhib"/>
</dbReference>
<evidence type="ECO:0000256" key="3">
    <source>
        <dbReference type="ARBA" id="ARBA00022525"/>
    </source>
</evidence>
<feature type="chain" id="PRO_5041649388" description="Pectinesterase inhibitor domain-containing protein" evidence="7">
    <location>
        <begin position="25"/>
        <end position="201"/>
    </location>
</feature>
<evidence type="ECO:0000256" key="1">
    <source>
        <dbReference type="ARBA" id="ARBA00004271"/>
    </source>
</evidence>
<dbReference type="PANTHER" id="PTHR31080:SF158">
    <property type="entry name" value="PLANT INVERTASE_PECTIN METHYLESTERASE INHIBITOR SUPERFAMILY PROTEIN"/>
    <property type="match status" value="1"/>
</dbReference>
<comment type="caution">
    <text evidence="9">The sequence shown here is derived from an EMBL/GenBank/DDBJ whole genome shotgun (WGS) entry which is preliminary data.</text>
</comment>
<dbReference type="EMBL" id="BTGU01000007">
    <property type="protein sequence ID" value="GMN37994.1"/>
    <property type="molecule type" value="Genomic_DNA"/>
</dbReference>
<sequence length="201" mass="22094">MANHHRSHISTLLILLAICLTTSSRFSAAKDDKYVQQACGVTRYRSLCVHSLSPFSGSAKTSPSRWARAGVSVTITEAKSVVQYLIKIKRQVRNRWRGTRNNAALGDCIECFQNAIDELHKSLGILRNLNRRTFGTQMGDLNTWLSAALTDTDTCLDGFEGQKGRQVRLIRGRVSRASCVTSNALALANKLASTGLRATDP</sequence>
<dbReference type="AlphaFoldDB" id="A0AA87ZJ61"/>
<keyword evidence="3" id="KW-0964">Secreted</keyword>
<evidence type="ECO:0000256" key="2">
    <source>
        <dbReference type="ARBA" id="ARBA00022523"/>
    </source>
</evidence>
<dbReference type="InterPro" id="IPR006501">
    <property type="entry name" value="Pectinesterase_inhib_dom"/>
</dbReference>
<comment type="similarity">
    <text evidence="6">Belongs to the PMEI family.</text>
</comment>
<dbReference type="PANTHER" id="PTHR31080">
    <property type="entry name" value="PECTINESTERASE INHIBITOR-LIKE"/>
    <property type="match status" value="1"/>
</dbReference>
<accession>A0AA87ZJ61</accession>
<evidence type="ECO:0000313" key="10">
    <source>
        <dbReference type="Proteomes" id="UP001187192"/>
    </source>
</evidence>
<evidence type="ECO:0000313" key="9">
    <source>
        <dbReference type="EMBL" id="GMN37994.1"/>
    </source>
</evidence>
<dbReference type="GO" id="GO:0048046">
    <property type="term" value="C:apoplast"/>
    <property type="evidence" value="ECO:0007669"/>
    <property type="project" value="UniProtKB-SubCell"/>
</dbReference>
<dbReference type="Pfam" id="PF04043">
    <property type="entry name" value="PMEI"/>
    <property type="match status" value="1"/>
</dbReference>
<keyword evidence="4 7" id="KW-0732">Signal</keyword>
<dbReference type="GO" id="GO:0004857">
    <property type="term" value="F:enzyme inhibitor activity"/>
    <property type="evidence" value="ECO:0007669"/>
    <property type="project" value="InterPro"/>
</dbReference>
<comment type="subcellular location">
    <subcellularLocation>
        <location evidence="1">Secreted</location>
        <location evidence="1">Extracellular space</location>
        <location evidence="1">Apoplast</location>
    </subcellularLocation>
</comment>
<dbReference type="Gene3D" id="1.20.140.40">
    <property type="entry name" value="Invertase/pectin methylesterase inhibitor family protein"/>
    <property type="match status" value="1"/>
</dbReference>
<dbReference type="SUPFAM" id="SSF101148">
    <property type="entry name" value="Plant invertase/pectin methylesterase inhibitor"/>
    <property type="match status" value="1"/>
</dbReference>
<evidence type="ECO:0000259" key="8">
    <source>
        <dbReference type="SMART" id="SM00856"/>
    </source>
</evidence>
<name>A0AA87ZJ61_FICCA</name>
<dbReference type="Proteomes" id="UP001187192">
    <property type="component" value="Unassembled WGS sequence"/>
</dbReference>
<evidence type="ECO:0000256" key="6">
    <source>
        <dbReference type="ARBA" id="ARBA00038471"/>
    </source>
</evidence>
<reference evidence="9" key="1">
    <citation type="submission" date="2023-07" db="EMBL/GenBank/DDBJ databases">
        <title>draft genome sequence of fig (Ficus carica).</title>
        <authorList>
            <person name="Takahashi T."/>
            <person name="Nishimura K."/>
        </authorList>
    </citation>
    <scope>NUCLEOTIDE SEQUENCE</scope>
</reference>
<keyword evidence="10" id="KW-1185">Reference proteome</keyword>
<dbReference type="SMART" id="SM00856">
    <property type="entry name" value="PMEI"/>
    <property type="match status" value="1"/>
</dbReference>
<keyword evidence="5" id="KW-1015">Disulfide bond</keyword>
<gene>
    <name evidence="9" type="ORF">TIFTF001_007267</name>
</gene>
<evidence type="ECO:0000256" key="5">
    <source>
        <dbReference type="ARBA" id="ARBA00023157"/>
    </source>
</evidence>
<proteinExistence type="inferred from homology"/>
<organism evidence="9 10">
    <name type="scientific">Ficus carica</name>
    <name type="common">Common fig</name>
    <dbReference type="NCBI Taxonomy" id="3494"/>
    <lineage>
        <taxon>Eukaryota</taxon>
        <taxon>Viridiplantae</taxon>
        <taxon>Streptophyta</taxon>
        <taxon>Embryophyta</taxon>
        <taxon>Tracheophyta</taxon>
        <taxon>Spermatophyta</taxon>
        <taxon>Magnoliopsida</taxon>
        <taxon>eudicotyledons</taxon>
        <taxon>Gunneridae</taxon>
        <taxon>Pentapetalae</taxon>
        <taxon>rosids</taxon>
        <taxon>fabids</taxon>
        <taxon>Rosales</taxon>
        <taxon>Moraceae</taxon>
        <taxon>Ficeae</taxon>
        <taxon>Ficus</taxon>
    </lineage>
</organism>
<keyword evidence="2" id="KW-0052">Apoplast</keyword>
<feature type="signal peptide" evidence="7">
    <location>
        <begin position="1"/>
        <end position="24"/>
    </location>
</feature>
<evidence type="ECO:0000256" key="4">
    <source>
        <dbReference type="ARBA" id="ARBA00022729"/>
    </source>
</evidence>